<proteinExistence type="inferred from homology"/>
<reference evidence="8 9" key="1">
    <citation type="submission" date="2024-04" db="EMBL/GenBank/DDBJ databases">
        <authorList>
            <person name="Fracassetti M."/>
        </authorList>
    </citation>
    <scope>NUCLEOTIDE SEQUENCE [LARGE SCALE GENOMIC DNA]</scope>
</reference>
<feature type="transmembrane region" description="Helical" evidence="7">
    <location>
        <begin position="78"/>
        <end position="96"/>
    </location>
</feature>
<comment type="subcellular location">
    <subcellularLocation>
        <location evidence="1">Membrane</location>
        <topology evidence="1">Multi-pass membrane protein</topology>
    </subcellularLocation>
</comment>
<dbReference type="PANTHER" id="PTHR10332">
    <property type="entry name" value="EQUILIBRATIVE NUCLEOSIDE TRANSPORTER"/>
    <property type="match status" value="1"/>
</dbReference>
<dbReference type="EMBL" id="OZ034813">
    <property type="protein sequence ID" value="CAL1352719.1"/>
    <property type="molecule type" value="Genomic_DNA"/>
</dbReference>
<evidence type="ECO:0000256" key="2">
    <source>
        <dbReference type="ARBA" id="ARBA00007965"/>
    </source>
</evidence>
<evidence type="ECO:0000313" key="9">
    <source>
        <dbReference type="Proteomes" id="UP001497516"/>
    </source>
</evidence>
<feature type="transmembrane region" description="Helical" evidence="7">
    <location>
        <begin position="207"/>
        <end position="228"/>
    </location>
</feature>
<dbReference type="InterPro" id="IPR002259">
    <property type="entry name" value="Eqnu_transpt"/>
</dbReference>
<feature type="transmembrane region" description="Helical" evidence="7">
    <location>
        <begin position="133"/>
        <end position="152"/>
    </location>
</feature>
<feature type="transmembrane region" description="Helical" evidence="7">
    <location>
        <begin position="319"/>
        <end position="339"/>
    </location>
</feature>
<dbReference type="PIRSF" id="PIRSF016379">
    <property type="entry name" value="ENT"/>
    <property type="match status" value="1"/>
</dbReference>
<feature type="transmembrane region" description="Helical" evidence="7">
    <location>
        <begin position="108"/>
        <end position="127"/>
    </location>
</feature>
<dbReference type="GO" id="GO:0005886">
    <property type="term" value="C:plasma membrane"/>
    <property type="evidence" value="ECO:0007669"/>
    <property type="project" value="TreeGrafter"/>
</dbReference>
<evidence type="ECO:0000256" key="4">
    <source>
        <dbReference type="ARBA" id="ARBA00022692"/>
    </source>
</evidence>
<evidence type="ECO:0000313" key="8">
    <source>
        <dbReference type="EMBL" id="CAL1352719.1"/>
    </source>
</evidence>
<evidence type="ECO:0008006" key="10">
    <source>
        <dbReference type="Google" id="ProtNLM"/>
    </source>
</evidence>
<dbReference type="GO" id="GO:0005337">
    <property type="term" value="F:nucleoside transmembrane transporter activity"/>
    <property type="evidence" value="ECO:0007669"/>
    <property type="project" value="InterPro"/>
</dbReference>
<sequence length="442" mass="48534">MAQVGNDDVGNGDRDEDLAARALEMQGARGREKHLQGKYIGQLVFWILGFGSIIAWNAMLAIGDYYYDLFPDYHPARVFTLVYQPFALGTMAILTYNEARINTRKRNIVGYLLASASTLMLLLLDLATSGKGGIGPFVGICAVVGIFGVADVQVNGGMVGDLSLMCPEFIQSYYAGMAACGAMTAGLRLITKAAFENASYGLRNGVLLFMAISTSMEFLCFLLYAFYLPKIPIVNYYRNKASMEGSKTVSADLKAAGIHTPTTNQGERGSKPHVRLSSKELLIQNMDYATVLFLVYMLTLSIFPGFISENTGTHRLGSWYMLVLIAMFNSGDLLGRYVILVERIKLRSRRGLMMAALARFLLVPAFYFTAKYGDKGWMIALTLLLGLTNGYLTVCVMTSAPKGYKGPEQNALGNLLVFFLLVGICVGVVLDWMWLIGKKNAF</sequence>
<feature type="transmembrane region" description="Helical" evidence="7">
    <location>
        <begin position="351"/>
        <end position="370"/>
    </location>
</feature>
<keyword evidence="4 7" id="KW-0812">Transmembrane</keyword>
<dbReference type="AlphaFoldDB" id="A0AAV2C8A8"/>
<feature type="transmembrane region" description="Helical" evidence="7">
    <location>
        <begin position="376"/>
        <end position="400"/>
    </location>
</feature>
<evidence type="ECO:0000256" key="6">
    <source>
        <dbReference type="ARBA" id="ARBA00023136"/>
    </source>
</evidence>
<feature type="transmembrane region" description="Helical" evidence="7">
    <location>
        <begin position="412"/>
        <end position="435"/>
    </location>
</feature>
<dbReference type="Pfam" id="PF01733">
    <property type="entry name" value="Nucleoside_tran"/>
    <property type="match status" value="1"/>
</dbReference>
<organism evidence="8 9">
    <name type="scientific">Linum trigynum</name>
    <dbReference type="NCBI Taxonomy" id="586398"/>
    <lineage>
        <taxon>Eukaryota</taxon>
        <taxon>Viridiplantae</taxon>
        <taxon>Streptophyta</taxon>
        <taxon>Embryophyta</taxon>
        <taxon>Tracheophyta</taxon>
        <taxon>Spermatophyta</taxon>
        <taxon>Magnoliopsida</taxon>
        <taxon>eudicotyledons</taxon>
        <taxon>Gunneridae</taxon>
        <taxon>Pentapetalae</taxon>
        <taxon>rosids</taxon>
        <taxon>fabids</taxon>
        <taxon>Malpighiales</taxon>
        <taxon>Linaceae</taxon>
        <taxon>Linum</taxon>
    </lineage>
</organism>
<name>A0AAV2C8A8_9ROSI</name>
<dbReference type="PANTHER" id="PTHR10332:SF38">
    <property type="entry name" value="EQUILIBRATIVE NUCLEOTIDE TRANSPORTER 3-RELATED"/>
    <property type="match status" value="1"/>
</dbReference>
<dbReference type="PRINTS" id="PR01130">
    <property type="entry name" value="DERENTRNSPRT"/>
</dbReference>
<keyword evidence="6 7" id="KW-0472">Membrane</keyword>
<feature type="transmembrane region" description="Helical" evidence="7">
    <location>
        <begin position="39"/>
        <end position="58"/>
    </location>
</feature>
<evidence type="ECO:0000256" key="5">
    <source>
        <dbReference type="ARBA" id="ARBA00022989"/>
    </source>
</evidence>
<feature type="transmembrane region" description="Helical" evidence="7">
    <location>
        <begin position="288"/>
        <end position="307"/>
    </location>
</feature>
<keyword evidence="9" id="KW-1185">Reference proteome</keyword>
<evidence type="ECO:0000256" key="1">
    <source>
        <dbReference type="ARBA" id="ARBA00004141"/>
    </source>
</evidence>
<accession>A0AAV2C8A8</accession>
<protein>
    <recommendedName>
        <fullName evidence="10">Equilibrative nucleoside transporter</fullName>
    </recommendedName>
</protein>
<keyword evidence="5 7" id="KW-1133">Transmembrane helix</keyword>
<evidence type="ECO:0000256" key="3">
    <source>
        <dbReference type="ARBA" id="ARBA00022448"/>
    </source>
</evidence>
<dbReference type="Proteomes" id="UP001497516">
    <property type="component" value="Chromosome 1"/>
</dbReference>
<gene>
    <name evidence="8" type="ORF">LTRI10_LOCUS666</name>
</gene>
<keyword evidence="3" id="KW-0813">Transport</keyword>
<evidence type="ECO:0000256" key="7">
    <source>
        <dbReference type="SAM" id="Phobius"/>
    </source>
</evidence>
<comment type="similarity">
    <text evidence="2">Belongs to the SLC29A/ENT transporter (TC 2.A.57) family.</text>
</comment>
<feature type="transmembrane region" description="Helical" evidence="7">
    <location>
        <begin position="173"/>
        <end position="195"/>
    </location>
</feature>